<gene>
    <name evidence="1" type="ORF">Drose_04140</name>
</gene>
<dbReference type="RefSeq" id="WP_260726836.1">
    <property type="nucleotide sequence ID" value="NZ_BAAABS010000070.1"/>
</dbReference>
<name>A0ABY5Z609_9ACTN</name>
<dbReference type="EMBL" id="CP073721">
    <property type="protein sequence ID" value="UWZ37479.1"/>
    <property type="molecule type" value="Genomic_DNA"/>
</dbReference>
<reference evidence="1" key="1">
    <citation type="submission" date="2021-04" db="EMBL/GenBank/DDBJ databases">
        <title>Biosynthetic gene clusters of Dactylosporangioum roseum.</title>
        <authorList>
            <person name="Hartkoorn R.C."/>
            <person name="Beaudoing E."/>
            <person name="Hot D."/>
            <person name="Moureu S."/>
        </authorList>
    </citation>
    <scope>NUCLEOTIDE SEQUENCE</scope>
    <source>
        <strain evidence="1">NRRL B-16295</strain>
    </source>
</reference>
<dbReference type="InterPro" id="IPR058009">
    <property type="entry name" value="TTP_Phage_16"/>
</dbReference>
<dbReference type="Pfam" id="PF25595">
    <property type="entry name" value="Phage_TTP_16"/>
    <property type="match status" value="1"/>
</dbReference>
<dbReference type="Proteomes" id="UP001058271">
    <property type="component" value="Chromosome"/>
</dbReference>
<evidence type="ECO:0000313" key="2">
    <source>
        <dbReference type="Proteomes" id="UP001058271"/>
    </source>
</evidence>
<evidence type="ECO:0000313" key="1">
    <source>
        <dbReference type="EMBL" id="UWZ37479.1"/>
    </source>
</evidence>
<organism evidence="1 2">
    <name type="scientific">Dactylosporangium roseum</name>
    <dbReference type="NCBI Taxonomy" id="47989"/>
    <lineage>
        <taxon>Bacteria</taxon>
        <taxon>Bacillati</taxon>
        <taxon>Actinomycetota</taxon>
        <taxon>Actinomycetes</taxon>
        <taxon>Micromonosporales</taxon>
        <taxon>Micromonosporaceae</taxon>
        <taxon>Dactylosporangium</taxon>
    </lineage>
</organism>
<accession>A0ABY5Z609</accession>
<keyword evidence="2" id="KW-1185">Reference proteome</keyword>
<sequence length="159" mass="17168">MGVITMDGRVAVGFATSIATIALPTVTELTTGSTRLETFITPDGLEITPTTGEVDVSNLGSVANASRAGRIKWAIKITFHHDGPTDTPWNLLPYRTNGFLWVRRMIDRTTAIASGQKLAVYAVEAGEPDEDDPKPDGVFDFTSDFFVTELGYNSRSVVA</sequence>
<proteinExistence type="predicted"/>
<protein>
    <submittedName>
        <fullName evidence="1">Uncharacterized protein</fullName>
    </submittedName>
</protein>